<gene>
    <name evidence="1" type="ORF">I553_4787</name>
</gene>
<comment type="caution">
    <text evidence="1">The sequence shown here is derived from an EMBL/GenBank/DDBJ whole genome shotgun (WGS) entry which is preliminary data.</text>
</comment>
<dbReference type="EMBL" id="JAOB01000060">
    <property type="protein sequence ID" value="EUA30530.1"/>
    <property type="molecule type" value="Genomic_DNA"/>
</dbReference>
<organism evidence="1">
    <name type="scientific">Mycobacterium xenopi 4042</name>
    <dbReference type="NCBI Taxonomy" id="1299334"/>
    <lineage>
        <taxon>Bacteria</taxon>
        <taxon>Bacillati</taxon>
        <taxon>Actinomycetota</taxon>
        <taxon>Actinomycetes</taxon>
        <taxon>Mycobacteriales</taxon>
        <taxon>Mycobacteriaceae</taxon>
        <taxon>Mycobacterium</taxon>
    </lineage>
</organism>
<name>X8AI35_MYCXE</name>
<accession>X8AI35</accession>
<sequence>MRAGPETGEVFERRLTPDHQDILEWVRTLPQPVAATYEAGPAGFGLA</sequence>
<dbReference type="PATRIC" id="fig|1299334.3.peg.6460"/>
<reference evidence="1" key="1">
    <citation type="submission" date="2014-01" db="EMBL/GenBank/DDBJ databases">
        <authorList>
            <person name="Brown-Elliot B."/>
            <person name="Wallace R."/>
            <person name="Lenaerts A."/>
            <person name="Ordway D."/>
            <person name="DeGroote M.A."/>
            <person name="Parker T."/>
            <person name="Sizemore C."/>
            <person name="Tallon L.J."/>
            <person name="Sadzewicz L.K."/>
            <person name="Sengamalay N."/>
            <person name="Fraser C.M."/>
            <person name="Hine E."/>
            <person name="Shefchek K.A."/>
            <person name="Das S.P."/>
            <person name="Tettelin H."/>
        </authorList>
    </citation>
    <scope>NUCLEOTIDE SEQUENCE [LARGE SCALE GENOMIC DNA]</scope>
    <source>
        <strain evidence="1">4042</strain>
    </source>
</reference>
<dbReference type="AlphaFoldDB" id="X8AI35"/>
<evidence type="ECO:0000313" key="1">
    <source>
        <dbReference type="EMBL" id="EUA30530.1"/>
    </source>
</evidence>
<protein>
    <submittedName>
        <fullName evidence="1">Putative transposase, TnpA family domain protein</fullName>
    </submittedName>
</protein>
<proteinExistence type="predicted"/>